<dbReference type="InterPro" id="IPR036869">
    <property type="entry name" value="J_dom_sf"/>
</dbReference>
<evidence type="ECO:0000256" key="1">
    <source>
        <dbReference type="ARBA" id="ARBA00010476"/>
    </source>
</evidence>
<evidence type="ECO:0000259" key="3">
    <source>
        <dbReference type="Pfam" id="PF07743"/>
    </source>
</evidence>
<name>A0A4S4LGP0_9AGAM</name>
<feature type="domain" description="Co-chaperone HscB C-terminal oligomerisation" evidence="3">
    <location>
        <begin position="108"/>
        <end position="178"/>
    </location>
</feature>
<dbReference type="Gene3D" id="1.20.1280.20">
    <property type="entry name" value="HscB, C-terminal domain"/>
    <property type="match status" value="1"/>
</dbReference>
<dbReference type="InterPro" id="IPR036386">
    <property type="entry name" value="HscB_C_sf"/>
</dbReference>
<dbReference type="NCBIfam" id="TIGR00714">
    <property type="entry name" value="hscB"/>
    <property type="match status" value="1"/>
</dbReference>
<dbReference type="GO" id="GO:0005739">
    <property type="term" value="C:mitochondrion"/>
    <property type="evidence" value="ECO:0007669"/>
    <property type="project" value="TreeGrafter"/>
</dbReference>
<dbReference type="PANTHER" id="PTHR14021:SF15">
    <property type="entry name" value="IRON-SULFUR CLUSTER CO-CHAPERONE PROTEIN HSCB"/>
    <property type="match status" value="1"/>
</dbReference>
<dbReference type="GO" id="GO:0044571">
    <property type="term" value="P:[2Fe-2S] cluster assembly"/>
    <property type="evidence" value="ECO:0007669"/>
    <property type="project" value="InterPro"/>
</dbReference>
<dbReference type="InterPro" id="IPR004640">
    <property type="entry name" value="HscB"/>
</dbReference>
<evidence type="ECO:0000256" key="2">
    <source>
        <dbReference type="ARBA" id="ARBA00023186"/>
    </source>
</evidence>
<protein>
    <recommendedName>
        <fullName evidence="3">Co-chaperone HscB C-terminal oligomerisation domain-containing protein</fullName>
    </recommendedName>
</protein>
<dbReference type="OrthoDB" id="448954at2759"/>
<dbReference type="SUPFAM" id="SSF47144">
    <property type="entry name" value="HSC20 (HSCB), C-terminal oligomerisation domain"/>
    <property type="match status" value="1"/>
</dbReference>
<organism evidence="4 5">
    <name type="scientific">Phellinidium pouzarii</name>
    <dbReference type="NCBI Taxonomy" id="167371"/>
    <lineage>
        <taxon>Eukaryota</taxon>
        <taxon>Fungi</taxon>
        <taxon>Dikarya</taxon>
        <taxon>Basidiomycota</taxon>
        <taxon>Agaricomycotina</taxon>
        <taxon>Agaricomycetes</taxon>
        <taxon>Hymenochaetales</taxon>
        <taxon>Hymenochaetaceae</taxon>
        <taxon>Phellinidium</taxon>
    </lineage>
</organism>
<keyword evidence="2" id="KW-0143">Chaperone</keyword>
<proteinExistence type="inferred from homology"/>
<dbReference type="Pfam" id="PF07743">
    <property type="entry name" value="HSCB_C"/>
    <property type="match status" value="1"/>
</dbReference>
<evidence type="ECO:0000313" key="5">
    <source>
        <dbReference type="Proteomes" id="UP000308199"/>
    </source>
</evidence>
<comment type="caution">
    <text evidence="4">The sequence shown here is derived from an EMBL/GenBank/DDBJ whole genome shotgun (WGS) entry which is preliminary data.</text>
</comment>
<gene>
    <name evidence="4" type="ORF">EW145_g874</name>
</gene>
<dbReference type="InterPro" id="IPR009073">
    <property type="entry name" value="HscB_oligo_C"/>
</dbReference>
<evidence type="ECO:0000313" key="4">
    <source>
        <dbReference type="EMBL" id="THH11104.1"/>
    </source>
</evidence>
<dbReference type="Proteomes" id="UP000308199">
    <property type="component" value="Unassembled WGS sequence"/>
</dbReference>
<comment type="similarity">
    <text evidence="1">Belongs to the HscB family.</text>
</comment>
<dbReference type="Gene3D" id="1.10.287.110">
    <property type="entry name" value="DnaJ domain"/>
    <property type="match status" value="1"/>
</dbReference>
<dbReference type="EMBL" id="SGPK01000020">
    <property type="protein sequence ID" value="THH11104.1"/>
    <property type="molecule type" value="Genomic_DNA"/>
</dbReference>
<reference evidence="4 5" key="1">
    <citation type="submission" date="2019-02" db="EMBL/GenBank/DDBJ databases">
        <title>Genome sequencing of the rare red list fungi Phellinidium pouzarii.</title>
        <authorList>
            <person name="Buettner E."/>
            <person name="Kellner H."/>
        </authorList>
    </citation>
    <scope>NUCLEOTIDE SEQUENCE [LARGE SCALE GENOMIC DNA]</scope>
    <source>
        <strain evidence="4 5">DSM 108285</strain>
    </source>
</reference>
<dbReference type="GO" id="GO:0001671">
    <property type="term" value="F:ATPase activator activity"/>
    <property type="evidence" value="ECO:0007669"/>
    <property type="project" value="InterPro"/>
</dbReference>
<dbReference type="PANTHER" id="PTHR14021">
    <property type="entry name" value="IRON-SULFUR CLUSTER CO-CHAPERONE PROTEIN HSCB"/>
    <property type="match status" value="1"/>
</dbReference>
<accession>A0A4S4LGP0</accession>
<dbReference type="AlphaFoldDB" id="A0A4S4LGP0"/>
<dbReference type="GO" id="GO:0051259">
    <property type="term" value="P:protein complex oligomerization"/>
    <property type="evidence" value="ECO:0007669"/>
    <property type="project" value="InterPro"/>
</dbReference>
<sequence>MSKMLSYRATARFHDVFRCVWHDLFTKPVSTRHNGSQASLPSGPTCLSSRRLVGQGKAVNTKKEQNIAAAQSSVLNAAYRTLLSPVLRAQYILTQEGFEPSETDKLTDQELVMEIMEAREELDEAETLENIERIRSENGGKVEEMYASIAKLIGEMKWEDARDAVVKLKYLEGIQSAAEDKWHTLSR</sequence>
<keyword evidence="5" id="KW-1185">Reference proteome</keyword>
<dbReference type="GO" id="GO:0051087">
    <property type="term" value="F:protein-folding chaperone binding"/>
    <property type="evidence" value="ECO:0007669"/>
    <property type="project" value="InterPro"/>
</dbReference>